<dbReference type="InterPro" id="IPR013320">
    <property type="entry name" value="ConA-like_dom_sf"/>
</dbReference>
<dbReference type="Proteomes" id="UP000324800">
    <property type="component" value="Unassembled WGS sequence"/>
</dbReference>
<name>A0A5J4UMD4_9EUKA</name>
<dbReference type="InterPro" id="IPR043136">
    <property type="entry name" value="B30.2/SPRY_sf"/>
</dbReference>
<dbReference type="Gene3D" id="2.60.120.920">
    <property type="match status" value="1"/>
</dbReference>
<dbReference type="OrthoDB" id="2329056at2759"/>
<comment type="caution">
    <text evidence="1">The sequence shown here is derived from an EMBL/GenBank/DDBJ whole genome shotgun (WGS) entry which is preliminary data.</text>
</comment>
<dbReference type="SUPFAM" id="SSF49899">
    <property type="entry name" value="Concanavalin A-like lectins/glucanases"/>
    <property type="match status" value="1"/>
</dbReference>
<proteinExistence type="predicted"/>
<gene>
    <name evidence="1" type="ORF">EZS28_033020</name>
</gene>
<accession>A0A5J4UMD4</accession>
<evidence type="ECO:0000313" key="2">
    <source>
        <dbReference type="Proteomes" id="UP000324800"/>
    </source>
</evidence>
<evidence type="ECO:0008006" key="3">
    <source>
        <dbReference type="Google" id="ProtNLM"/>
    </source>
</evidence>
<dbReference type="EMBL" id="SNRW01014448">
    <property type="protein sequence ID" value="KAA6371453.1"/>
    <property type="molecule type" value="Genomic_DNA"/>
</dbReference>
<sequence>MDNSIISVPSEYNNIGGLLGLGTYILLEILNEETEIIDFLQFLCISKKTYNLKDQSRFRQIFERLKPRIFTQTVRTICSGVLGSGHGDIVIIPEPSIEERNFKGNLQQIRYTISKLSEGTEQEQIESIDAVECVLKEVRITRDELIYLTSFVEELRLIQQRPTNELLKRKIIRLALQTGTYTKIAIEPEDNSIYNQISAIIIKDNRAIKIRFGGRSILNGGMIIPLNPEITVEHGIYRCDMKFEGRKNTIRVGICGQITDKMKSFYYCPGSDKDSVGFEKTGEIIHCKQWIPGNDEFKDDDIVGMEVNMIANPRTLFFFVNDKQQRHFFTGIPEKIRFCGYLNSELSSFRVTSLKQMSVPSADYKRNDAISHNW</sequence>
<protein>
    <recommendedName>
        <fullName evidence="3">B30.2/SPRY domain-containing protein</fullName>
    </recommendedName>
</protein>
<evidence type="ECO:0000313" key="1">
    <source>
        <dbReference type="EMBL" id="KAA6371453.1"/>
    </source>
</evidence>
<organism evidence="1 2">
    <name type="scientific">Streblomastix strix</name>
    <dbReference type="NCBI Taxonomy" id="222440"/>
    <lineage>
        <taxon>Eukaryota</taxon>
        <taxon>Metamonada</taxon>
        <taxon>Preaxostyla</taxon>
        <taxon>Oxymonadida</taxon>
        <taxon>Streblomastigidae</taxon>
        <taxon>Streblomastix</taxon>
    </lineage>
</organism>
<reference evidence="1 2" key="1">
    <citation type="submission" date="2019-03" db="EMBL/GenBank/DDBJ databases">
        <title>Single cell metagenomics reveals metabolic interactions within the superorganism composed of flagellate Streblomastix strix and complex community of Bacteroidetes bacteria on its surface.</title>
        <authorList>
            <person name="Treitli S.C."/>
            <person name="Kolisko M."/>
            <person name="Husnik F."/>
            <person name="Keeling P."/>
            <person name="Hampl V."/>
        </authorList>
    </citation>
    <scope>NUCLEOTIDE SEQUENCE [LARGE SCALE GENOMIC DNA]</scope>
    <source>
        <strain evidence="1">ST1C</strain>
    </source>
</reference>
<dbReference type="AlphaFoldDB" id="A0A5J4UMD4"/>